<comment type="subcellular location">
    <subcellularLocation>
        <location evidence="1">Nucleus</location>
    </subcellularLocation>
</comment>
<feature type="region of interest" description="Disordered" evidence="6">
    <location>
        <begin position="1036"/>
        <end position="1107"/>
    </location>
</feature>
<dbReference type="Proteomes" id="UP000694888">
    <property type="component" value="Unplaced"/>
</dbReference>
<evidence type="ECO:0000313" key="10">
    <source>
        <dbReference type="Proteomes" id="UP000694888"/>
    </source>
</evidence>
<keyword evidence="10" id="KW-1185">Reference proteome</keyword>
<proteinExistence type="predicted"/>
<dbReference type="PANTHER" id="PTHR15180">
    <property type="entry name" value="GENERAL TRANSCRIPTION FACTOR 3C POLYPEPTIDE 1"/>
    <property type="match status" value="1"/>
</dbReference>
<feature type="region of interest" description="Disordered" evidence="6">
    <location>
        <begin position="677"/>
        <end position="713"/>
    </location>
</feature>
<feature type="compositionally biased region" description="Acidic residues" evidence="6">
    <location>
        <begin position="354"/>
        <end position="383"/>
    </location>
</feature>
<evidence type="ECO:0000259" key="8">
    <source>
        <dbReference type="Pfam" id="PF23704"/>
    </source>
</evidence>
<evidence type="ECO:0000256" key="2">
    <source>
        <dbReference type="ARBA" id="ARBA00022553"/>
    </source>
</evidence>
<evidence type="ECO:0000259" key="9">
    <source>
        <dbReference type="Pfam" id="PF24101"/>
    </source>
</evidence>
<dbReference type="Pfam" id="PF24101">
    <property type="entry name" value="WHD_GTF3C1"/>
    <property type="match status" value="1"/>
</dbReference>
<dbReference type="InterPro" id="IPR044210">
    <property type="entry name" value="Tfc3-like"/>
</dbReference>
<accession>A0ABM1W3V0</accession>
<evidence type="ECO:0000256" key="1">
    <source>
        <dbReference type="ARBA" id="ARBA00004123"/>
    </source>
</evidence>
<name>A0ABM1W3V0_APLCA</name>
<keyword evidence="4" id="KW-0804">Transcription</keyword>
<feature type="region of interest" description="Disordered" evidence="6">
    <location>
        <begin position="354"/>
        <end position="401"/>
    </location>
</feature>
<organism evidence="10 11">
    <name type="scientific">Aplysia californica</name>
    <name type="common">California sea hare</name>
    <dbReference type="NCBI Taxonomy" id="6500"/>
    <lineage>
        <taxon>Eukaryota</taxon>
        <taxon>Metazoa</taxon>
        <taxon>Spiralia</taxon>
        <taxon>Lophotrochozoa</taxon>
        <taxon>Mollusca</taxon>
        <taxon>Gastropoda</taxon>
        <taxon>Heterobranchia</taxon>
        <taxon>Euthyneura</taxon>
        <taxon>Tectipleura</taxon>
        <taxon>Aplysiida</taxon>
        <taxon>Aplysioidea</taxon>
        <taxon>Aplysiidae</taxon>
        <taxon>Aplysia</taxon>
    </lineage>
</organism>
<feature type="compositionally biased region" description="Low complexity" evidence="6">
    <location>
        <begin position="1433"/>
        <end position="1445"/>
    </location>
</feature>
<dbReference type="InterPro" id="IPR056467">
    <property type="entry name" value="eWH_GTF3C1"/>
</dbReference>
<feature type="domain" description="B-block binding subunit of TFIIIC" evidence="7">
    <location>
        <begin position="181"/>
        <end position="257"/>
    </location>
</feature>
<evidence type="ECO:0000256" key="6">
    <source>
        <dbReference type="SAM" id="MobiDB-lite"/>
    </source>
</evidence>
<gene>
    <name evidence="11" type="primary">LOC101850298</name>
</gene>
<dbReference type="PANTHER" id="PTHR15180:SF1">
    <property type="entry name" value="GENERAL TRANSCRIPTION FACTOR 3C POLYPEPTIDE 1"/>
    <property type="match status" value="1"/>
</dbReference>
<dbReference type="Pfam" id="PF04182">
    <property type="entry name" value="B-block_TFIIIC"/>
    <property type="match status" value="1"/>
</dbReference>
<dbReference type="Pfam" id="PF23704">
    <property type="entry name" value="WHD_GTF3C1_N"/>
    <property type="match status" value="1"/>
</dbReference>
<keyword evidence="5" id="KW-0539">Nucleus</keyword>
<keyword evidence="2" id="KW-0597">Phosphoprotein</keyword>
<reference evidence="11" key="1">
    <citation type="submission" date="2025-08" db="UniProtKB">
        <authorList>
            <consortium name="RefSeq"/>
        </authorList>
    </citation>
    <scope>IDENTIFICATION</scope>
</reference>
<feature type="compositionally biased region" description="Polar residues" evidence="6">
    <location>
        <begin position="702"/>
        <end position="713"/>
    </location>
</feature>
<evidence type="ECO:0000256" key="5">
    <source>
        <dbReference type="ARBA" id="ARBA00023242"/>
    </source>
</evidence>
<dbReference type="RefSeq" id="XP_035829343.1">
    <property type="nucleotide sequence ID" value="XM_035973450.1"/>
</dbReference>
<dbReference type="InterPro" id="IPR007309">
    <property type="entry name" value="TFIIIC_Bblock-bd"/>
</dbReference>
<evidence type="ECO:0000256" key="4">
    <source>
        <dbReference type="ARBA" id="ARBA00023163"/>
    </source>
</evidence>
<dbReference type="InterPro" id="IPR056428">
    <property type="entry name" value="WH_GTF3C1"/>
</dbReference>
<evidence type="ECO:0000313" key="11">
    <source>
        <dbReference type="RefSeq" id="XP_035829343.1"/>
    </source>
</evidence>
<feature type="region of interest" description="Disordered" evidence="6">
    <location>
        <begin position="1419"/>
        <end position="1445"/>
    </location>
</feature>
<feature type="compositionally biased region" description="Basic and acidic residues" evidence="6">
    <location>
        <begin position="1087"/>
        <end position="1102"/>
    </location>
</feature>
<evidence type="ECO:0000259" key="7">
    <source>
        <dbReference type="Pfam" id="PF04182"/>
    </source>
</evidence>
<feature type="domain" description="General transcription factor 3C polypeptide 1 winged-helix" evidence="8">
    <location>
        <begin position="13"/>
        <end position="69"/>
    </location>
</feature>
<evidence type="ECO:0000256" key="3">
    <source>
        <dbReference type="ARBA" id="ARBA00023125"/>
    </source>
</evidence>
<dbReference type="GeneID" id="101850298"/>
<sequence>MQRLHEAEVMDIGSVVEEVALEGLDGVTLRTLWVRLVDRPDLELEAIDDDLKRFVWRNLTETKEVDFYVLPEARPELVLFKYSSYIDELACSCILPGDLPEDTFSLTVIDQDGIMGACDHFHTRVKVSDEVRTADMQSVLSLPEAEDRWGDRLVIVASQRQRNLVLLDSTLNCYNLTGDIYFLLEKIGRGRYDGELSQCKSIRGLLRKKMKTSVGSLHTRIKRLQQLRLIIKQDFTVAFEGFTKHQTRLLHLKRFYRATPANLKSKLFEVTQYLMSRPNHTAAYTSELVKDLQMLAPPVKKHITIMKKFIKYHMVPYREYYPNAKDKEWKSKNGSEKLIKLVTLIKPFNMFEDLNVDDSDEDEGEEEEGGNSEREESDTEGGDAAESNTREGGAARESQKPAVSEYGYPLYHLSTLSQIKKIIDESGPNGLSLTQLRNRTGLPGPAMNKAIPYLMKEDVIARKNRSYGRTSSTFYMSVKYADKGGQSNPQGLGPADSVEKDEVEAEIEQRILSRVQVEDEELKNVTLEQLDQKITEMNITWKVDRATPPSAPGLTKHKATIDTARKKARKTFVLRCLSLRKVYPKMRFLMDDLFGFEKQKGQKETMCRKSFMKMMSELYKEGHLYYVKAYCNVAPQSTLQHTIVDASVDENDPRLRRALLYIKTDFLRHRFKAAPQRNVQTKKATHAKATPSPKKKNPVAKASSSQDSSTEDQMVSVCDLLDMNAKKKAEDAAQTEKGASKQSGIEFGLLPKFERLRTLHMYMFYLLYGYDDSSVEKEPQGATKSGSPRVYMDVEGWQRYLPPLKRHNSTFVPKKDGVCMVGDLLLHMPLCLYCSVVNVGWKVDGLKEALADPETRLYPLDALPCELLSPLLYRRKYIARIVDSIQTLCQMGVVTFSPKGIKRDYEYLTIDLHKKAMLLNTEMSEPGNLMTRCPAGKTFEKIHYTFRTMEDVDKYWQDLRLYGNNTPLGHYSARDELGDHGEITLLDVCKPKMLDEIREENWLPGDRRGAGGLDSSLFLHRQSNWMFMKNNISTQLKRAKEKAKRALQSSVGRMQGSKSRDTRSPSNEPRVVKGTPRLFSQPVKVGDQADKKGKQKGKKPDSTQRIGSLHKIVKAAKRKLRPSRIPRARRRTAYLDAKDKESKLSMYRIRSRFSPVENGMLLLCQVASWVLCPNSPLMCVNFDTVRDILHTILPEEAKDKTRHSLKGKYNRLSREHKFKATAVHFLTMAKSDEELMAKYDNSTLARTDPEFIELYSNLVVDLLHKFRSQKNIKHFELPESVDKLSELYTVCRSYDLLEEPIQLTTDVDTLEDVHVFVVWELIQSMLHLEGMLPVRLAYNMLSHFDDHVVSRALDLLQQARIITQLKRDQQGHRRYLRSTLPHSKKATRRHKEAVRSKAPVDLLFNVKKQIDDLRAARHGGTGVGQVVGEEKPSAAAGSSAEAETE</sequence>
<feature type="domain" description="GTF3C1 extended winged-helix" evidence="9">
    <location>
        <begin position="563"/>
        <end position="658"/>
    </location>
</feature>
<feature type="non-terminal residue" evidence="11">
    <location>
        <position position="1445"/>
    </location>
</feature>
<keyword evidence="3" id="KW-0238">DNA-binding</keyword>
<protein>
    <submittedName>
        <fullName evidence="11">General transcription factor 3C polypeptide 1</fullName>
    </submittedName>
</protein>